<protein>
    <recommendedName>
        <fullName evidence="1">site-specific DNA-methyltransferase (adenine-specific)</fullName>
        <ecNumber evidence="1">2.1.1.72</ecNumber>
    </recommendedName>
</protein>
<comment type="caution">
    <text evidence="6">The sequence shown here is derived from an EMBL/GenBank/DDBJ whole genome shotgun (WGS) entry which is preliminary data.</text>
</comment>
<reference evidence="6" key="1">
    <citation type="journal article" date="2014" name="Front. Microbiol.">
        <title>High frequency of phylogenetically diverse reductive dehalogenase-homologous genes in deep subseafloor sedimentary metagenomes.</title>
        <authorList>
            <person name="Kawai M."/>
            <person name="Futagami T."/>
            <person name="Toyoda A."/>
            <person name="Takaki Y."/>
            <person name="Nishi S."/>
            <person name="Hori S."/>
            <person name="Arai W."/>
            <person name="Tsubouchi T."/>
            <person name="Morono Y."/>
            <person name="Uchiyama I."/>
            <person name="Ito T."/>
            <person name="Fujiyama A."/>
            <person name="Inagaki F."/>
            <person name="Takami H."/>
        </authorList>
    </citation>
    <scope>NUCLEOTIDE SEQUENCE</scope>
    <source>
        <strain evidence="6">Expedition CK06-06</strain>
    </source>
</reference>
<dbReference type="PANTHER" id="PTHR33841">
    <property type="entry name" value="DNA METHYLTRANSFERASE YEEA-RELATED"/>
    <property type="match status" value="1"/>
</dbReference>
<comment type="catalytic activity">
    <reaction evidence="4">
        <text>a 2'-deoxyadenosine in DNA + S-adenosyl-L-methionine = an N(6)-methyl-2'-deoxyadenosine in DNA + S-adenosyl-L-homocysteine + H(+)</text>
        <dbReference type="Rhea" id="RHEA:15197"/>
        <dbReference type="Rhea" id="RHEA-COMP:12418"/>
        <dbReference type="Rhea" id="RHEA-COMP:12419"/>
        <dbReference type="ChEBI" id="CHEBI:15378"/>
        <dbReference type="ChEBI" id="CHEBI:57856"/>
        <dbReference type="ChEBI" id="CHEBI:59789"/>
        <dbReference type="ChEBI" id="CHEBI:90615"/>
        <dbReference type="ChEBI" id="CHEBI:90616"/>
        <dbReference type="EC" id="2.1.1.72"/>
    </reaction>
</comment>
<organism evidence="6">
    <name type="scientific">marine sediment metagenome</name>
    <dbReference type="NCBI Taxonomy" id="412755"/>
    <lineage>
        <taxon>unclassified sequences</taxon>
        <taxon>metagenomes</taxon>
        <taxon>ecological metagenomes</taxon>
    </lineage>
</organism>
<evidence type="ECO:0000256" key="1">
    <source>
        <dbReference type="ARBA" id="ARBA00011900"/>
    </source>
</evidence>
<dbReference type="GO" id="GO:0032259">
    <property type="term" value="P:methylation"/>
    <property type="evidence" value="ECO:0007669"/>
    <property type="project" value="UniProtKB-KW"/>
</dbReference>
<evidence type="ECO:0000313" key="6">
    <source>
        <dbReference type="EMBL" id="GAH61678.1"/>
    </source>
</evidence>
<keyword evidence="2" id="KW-0489">Methyltransferase</keyword>
<dbReference type="InterPro" id="IPR025931">
    <property type="entry name" value="TaqI_C"/>
</dbReference>
<keyword evidence="3" id="KW-0808">Transferase</keyword>
<evidence type="ECO:0000259" key="5">
    <source>
        <dbReference type="Pfam" id="PF12950"/>
    </source>
</evidence>
<dbReference type="EC" id="2.1.1.72" evidence="1"/>
<dbReference type="AlphaFoldDB" id="X1IVW5"/>
<dbReference type="GO" id="GO:0009007">
    <property type="term" value="F:site-specific DNA-methyltransferase (adenine-specific) activity"/>
    <property type="evidence" value="ECO:0007669"/>
    <property type="project" value="UniProtKB-EC"/>
</dbReference>
<accession>X1IVW5</accession>
<dbReference type="PANTHER" id="PTHR33841:SF1">
    <property type="entry name" value="DNA METHYLTRANSFERASE A"/>
    <property type="match status" value="1"/>
</dbReference>
<evidence type="ECO:0000256" key="2">
    <source>
        <dbReference type="ARBA" id="ARBA00022603"/>
    </source>
</evidence>
<evidence type="ECO:0000256" key="4">
    <source>
        <dbReference type="ARBA" id="ARBA00047942"/>
    </source>
</evidence>
<feature type="non-terminal residue" evidence="6">
    <location>
        <position position="1"/>
    </location>
</feature>
<evidence type="ECO:0000256" key="3">
    <source>
        <dbReference type="ARBA" id="ARBA00022679"/>
    </source>
</evidence>
<feature type="non-terminal residue" evidence="6">
    <location>
        <position position="296"/>
    </location>
</feature>
<gene>
    <name evidence="6" type="ORF">S03H2_29336</name>
</gene>
<sequence length="296" mass="34891">RIIDFGDLPVFQDATTYPCILILSKLNPREFFPVTKASTLKFPSLDEYVRNNQYQINHKTLNDKGWALTDQRTDRLLQKIISKGIPLGKYVGEKIYRGVLTGLNKAFVIDEETKNRLIDKDPKSAEIIEPFLLGRNIKRYETPKGENFLIFTKHGINIDEYPAIKNHLAQYKERLMPKPKNWVGGQWKGRKPGIYKWYEIQDTIAYYKEFEKTKIIYPNICKKPEFTYDFENIYTNQKCFIISLPDKYLLGILNSSLNYFLFRNILPKLRGNFFEPSYIFFRNFPIHAVNFSDPIE</sequence>
<dbReference type="InterPro" id="IPR050953">
    <property type="entry name" value="N4_N6_ade-DNA_methylase"/>
</dbReference>
<proteinExistence type="predicted"/>
<dbReference type="Pfam" id="PF12950">
    <property type="entry name" value="TaqI_C"/>
    <property type="match status" value="1"/>
</dbReference>
<feature type="domain" description="TaqI-like C-terminal specificity" evidence="5">
    <location>
        <begin position="130"/>
        <end position="286"/>
    </location>
</feature>
<dbReference type="EMBL" id="BARU01017701">
    <property type="protein sequence ID" value="GAH61678.1"/>
    <property type="molecule type" value="Genomic_DNA"/>
</dbReference>
<name>X1IVW5_9ZZZZ</name>